<name>A0ABT3C5M6_9MYCO</name>
<dbReference type="Pfam" id="PF13193">
    <property type="entry name" value="AMP-binding_C"/>
    <property type="match status" value="1"/>
</dbReference>
<evidence type="ECO:0000256" key="1">
    <source>
        <dbReference type="ARBA" id="ARBA00006432"/>
    </source>
</evidence>
<dbReference type="Pfam" id="PF00501">
    <property type="entry name" value="AMP-binding"/>
    <property type="match status" value="1"/>
</dbReference>
<comment type="similarity">
    <text evidence="1">Belongs to the ATP-dependent AMP-binding enzyme family.</text>
</comment>
<dbReference type="RefSeq" id="WP_264065518.1">
    <property type="nucleotide sequence ID" value="NZ_JACKTY010000010.1"/>
</dbReference>
<accession>A0ABT3C5M6</accession>
<dbReference type="InterPro" id="IPR000873">
    <property type="entry name" value="AMP-dep_synth/lig_dom"/>
</dbReference>
<keyword evidence="6" id="KW-1185">Reference proteome</keyword>
<dbReference type="Proteomes" id="UP001526201">
    <property type="component" value="Unassembled WGS sequence"/>
</dbReference>
<sequence>MPAHRPTTPYDWDGRLVPYPADRACHYRQTGQWSDTPTGARLHETAVRHGDRVALITAEATLTYRQLDERTDQVAAALARLGLRRLDPILFQVTNKAHAVVAWYGCLKAGLVPVATLAAHRAHEIGHISTKVGAVAHIVEAGLKFDLVAFAHDVARGHPTLRHVLTIEAPVATDGTTRVEDLGSDIDPTTARALVESIEARTDPCDVAVFQLSGGTTGVPKVIPRIHAEYWNNALFYAQALGWTPETKVAHLIPLIHNAGISCALHAAHAVGATLVVATPDAPSAFELMARHEVTDALFGHGHYQAVQRPEFDKVRRTLRRALLSGAKVSHDLFRRVDDSEQRWAGQLFGMSEGLFTVTPLDAPEVARRETVGVPIAPSDEVRILDPSSEQEVDAGAIGELCCRGPYTIPGYFDAAEHNAIAFTPDGFYRTGDLASIRDIDGRGYVCIQGRIKDLINRGGEKINAEEIEVLLLRDPRIAAAAVVAMPDLRLGERACAYLVSVDGVELTMAQVQSHLDGLGVAKYKWPERLQWTEALPQTNVGKIDKKSLRADIAAQLEAEAAKSVAQVDDSFDHGALVHERHHA</sequence>
<dbReference type="SUPFAM" id="SSF56801">
    <property type="entry name" value="Acetyl-CoA synthetase-like"/>
    <property type="match status" value="1"/>
</dbReference>
<dbReference type="PROSITE" id="PS00455">
    <property type="entry name" value="AMP_BINDING"/>
    <property type="match status" value="1"/>
</dbReference>
<comment type="caution">
    <text evidence="5">The sequence shown here is derived from an EMBL/GenBank/DDBJ whole genome shotgun (WGS) entry which is preliminary data.</text>
</comment>
<feature type="domain" description="AMP-binding enzyme C-terminal" evidence="4">
    <location>
        <begin position="467"/>
        <end position="543"/>
    </location>
</feature>
<dbReference type="PANTHER" id="PTHR43201">
    <property type="entry name" value="ACYL-COA SYNTHETASE"/>
    <property type="match status" value="1"/>
</dbReference>
<evidence type="ECO:0000256" key="2">
    <source>
        <dbReference type="ARBA" id="ARBA00022598"/>
    </source>
</evidence>
<dbReference type="Gene3D" id="3.40.50.12780">
    <property type="entry name" value="N-terminal domain of ligase-like"/>
    <property type="match status" value="1"/>
</dbReference>
<reference evidence="5 6" key="1">
    <citation type="journal article" date="2022" name="BMC Genomics">
        <title>Comparative genome analysis of mycobacteria focusing on tRNA and non-coding RNA.</title>
        <authorList>
            <person name="Behra P.R.K."/>
            <person name="Pettersson B.M.F."/>
            <person name="Ramesh M."/>
            <person name="Das S."/>
            <person name="Dasgupta S."/>
            <person name="Kirsebom L.A."/>
        </authorList>
    </citation>
    <scope>NUCLEOTIDE SEQUENCE [LARGE SCALE GENOMIC DNA]</scope>
    <source>
        <strain evidence="5 6">DSM 44078</strain>
    </source>
</reference>
<evidence type="ECO:0000259" key="4">
    <source>
        <dbReference type="Pfam" id="PF13193"/>
    </source>
</evidence>
<dbReference type="InterPro" id="IPR042099">
    <property type="entry name" value="ANL_N_sf"/>
</dbReference>
<keyword evidence="2" id="KW-0436">Ligase</keyword>
<proteinExistence type="inferred from homology"/>
<evidence type="ECO:0000259" key="3">
    <source>
        <dbReference type="Pfam" id="PF00501"/>
    </source>
</evidence>
<evidence type="ECO:0000313" key="5">
    <source>
        <dbReference type="EMBL" id="MCV7224768.1"/>
    </source>
</evidence>
<dbReference type="EMBL" id="JACKTY010000010">
    <property type="protein sequence ID" value="MCV7224768.1"/>
    <property type="molecule type" value="Genomic_DNA"/>
</dbReference>
<protein>
    <submittedName>
        <fullName evidence="5">AMP-binding protein</fullName>
    </submittedName>
</protein>
<organism evidence="5 6">
    <name type="scientific">Mycolicibacterium komossense</name>
    <dbReference type="NCBI Taxonomy" id="1779"/>
    <lineage>
        <taxon>Bacteria</taxon>
        <taxon>Bacillati</taxon>
        <taxon>Actinomycetota</taxon>
        <taxon>Actinomycetes</taxon>
        <taxon>Mycobacteriales</taxon>
        <taxon>Mycobacteriaceae</taxon>
        <taxon>Mycolicibacterium</taxon>
    </lineage>
</organism>
<feature type="domain" description="AMP-dependent synthetase/ligase" evidence="3">
    <location>
        <begin position="43"/>
        <end position="413"/>
    </location>
</feature>
<dbReference type="InterPro" id="IPR025110">
    <property type="entry name" value="AMP-bd_C"/>
</dbReference>
<dbReference type="InterPro" id="IPR020845">
    <property type="entry name" value="AMP-binding_CS"/>
</dbReference>
<evidence type="ECO:0000313" key="6">
    <source>
        <dbReference type="Proteomes" id="UP001526201"/>
    </source>
</evidence>
<dbReference type="PANTHER" id="PTHR43201:SF5">
    <property type="entry name" value="MEDIUM-CHAIN ACYL-COA LIGASE ACSF2, MITOCHONDRIAL"/>
    <property type="match status" value="1"/>
</dbReference>
<dbReference type="Gene3D" id="3.30.300.30">
    <property type="match status" value="1"/>
</dbReference>
<dbReference type="InterPro" id="IPR045851">
    <property type="entry name" value="AMP-bd_C_sf"/>
</dbReference>
<gene>
    <name evidence="5" type="ORF">H7J73_01750</name>
</gene>